<organism evidence="3">
    <name type="scientific">Gongylonema pulchrum</name>
    <dbReference type="NCBI Taxonomy" id="637853"/>
    <lineage>
        <taxon>Eukaryota</taxon>
        <taxon>Metazoa</taxon>
        <taxon>Ecdysozoa</taxon>
        <taxon>Nematoda</taxon>
        <taxon>Chromadorea</taxon>
        <taxon>Rhabditida</taxon>
        <taxon>Spirurina</taxon>
        <taxon>Spiruromorpha</taxon>
        <taxon>Spiruroidea</taxon>
        <taxon>Gongylonematidae</taxon>
        <taxon>Gongylonema</taxon>
    </lineage>
</organism>
<keyword evidence="2" id="KW-1185">Reference proteome</keyword>
<evidence type="ECO:0000313" key="1">
    <source>
        <dbReference type="EMBL" id="VDK60163.1"/>
    </source>
</evidence>
<reference evidence="3" key="1">
    <citation type="submission" date="2016-06" db="UniProtKB">
        <authorList>
            <consortium name="WormBaseParasite"/>
        </authorList>
    </citation>
    <scope>IDENTIFICATION</scope>
</reference>
<dbReference type="SUPFAM" id="SSF54791">
    <property type="entry name" value="Eukaryotic type KH-domain (KH-domain type I)"/>
    <property type="match status" value="1"/>
</dbReference>
<proteinExistence type="predicted"/>
<dbReference type="Proteomes" id="UP000271098">
    <property type="component" value="Unassembled WGS sequence"/>
</dbReference>
<evidence type="ECO:0000313" key="3">
    <source>
        <dbReference type="WBParaSite" id="GPUH_0000793901-mRNA-1"/>
    </source>
</evidence>
<dbReference type="InterPro" id="IPR036612">
    <property type="entry name" value="KH_dom_type_1_sf"/>
</dbReference>
<dbReference type="OrthoDB" id="752362at2759"/>
<dbReference type="Gene3D" id="3.30.310.210">
    <property type="match status" value="1"/>
</dbReference>
<evidence type="ECO:0000313" key="2">
    <source>
        <dbReference type="Proteomes" id="UP000271098"/>
    </source>
</evidence>
<dbReference type="AlphaFoldDB" id="A0A183DGT9"/>
<reference evidence="1 2" key="2">
    <citation type="submission" date="2018-11" db="EMBL/GenBank/DDBJ databases">
        <authorList>
            <consortium name="Pathogen Informatics"/>
        </authorList>
    </citation>
    <scope>NUCLEOTIDE SEQUENCE [LARGE SCALE GENOMIC DNA]</scope>
</reference>
<dbReference type="EMBL" id="UYRT01021764">
    <property type="protein sequence ID" value="VDK60163.1"/>
    <property type="molecule type" value="Genomic_DNA"/>
</dbReference>
<dbReference type="WBParaSite" id="GPUH_0000793901-mRNA-1">
    <property type="protein sequence ID" value="GPUH_0000793901-mRNA-1"/>
    <property type="gene ID" value="GPUH_0000793901"/>
</dbReference>
<accession>A0A183DGT9</accession>
<name>A0A183DGT9_9BILA</name>
<gene>
    <name evidence="1" type="ORF">GPUH_LOCUS7931</name>
</gene>
<sequence>MTQLFAMYLKINRVRELQRSTGAQVKIPDDACDESQKTTTVRVLGNFNSSQAVQAKLGQLINEFEQRLNISPANGQSTSNTQGMYRSSM</sequence>
<protein>
    <submittedName>
        <fullName evidence="3">KH_dom_type_1 domain-containing protein</fullName>
    </submittedName>
</protein>
<dbReference type="GO" id="GO:0003723">
    <property type="term" value="F:RNA binding"/>
    <property type="evidence" value="ECO:0007669"/>
    <property type="project" value="InterPro"/>
</dbReference>